<organism evidence="1 2">
    <name type="scientific">Janthinobacterium fluminis</name>
    <dbReference type="NCBI Taxonomy" id="2987524"/>
    <lineage>
        <taxon>Bacteria</taxon>
        <taxon>Pseudomonadati</taxon>
        <taxon>Pseudomonadota</taxon>
        <taxon>Betaproteobacteria</taxon>
        <taxon>Burkholderiales</taxon>
        <taxon>Oxalobacteraceae</taxon>
        <taxon>Janthinobacterium</taxon>
    </lineage>
</organism>
<reference evidence="1 2" key="1">
    <citation type="submission" date="2022-10" db="EMBL/GenBank/DDBJ databases">
        <title>Janthinobacterium sp. hw3 Genome sequencing.</title>
        <authorList>
            <person name="Park S."/>
        </authorList>
    </citation>
    <scope>NUCLEOTIDE SEQUENCE [LARGE SCALE GENOMIC DNA]</scope>
    <source>
        <strain evidence="2">hw3</strain>
    </source>
</reference>
<dbReference type="Proteomes" id="UP001221208">
    <property type="component" value="Unassembled WGS sequence"/>
</dbReference>
<name>A0ABT5K113_9BURK</name>
<gene>
    <name evidence="1" type="ORF">OIK44_13765</name>
</gene>
<accession>A0ABT5K113</accession>
<dbReference type="RefSeq" id="WP_273671360.1">
    <property type="nucleotide sequence ID" value="NZ_JAQQXR010000005.1"/>
</dbReference>
<dbReference type="EMBL" id="JAQQXR010000005">
    <property type="protein sequence ID" value="MDC8758645.1"/>
    <property type="molecule type" value="Genomic_DNA"/>
</dbReference>
<protein>
    <submittedName>
        <fullName evidence="1">Uncharacterized protein</fullName>
    </submittedName>
</protein>
<comment type="caution">
    <text evidence="1">The sequence shown here is derived from an EMBL/GenBank/DDBJ whole genome shotgun (WGS) entry which is preliminary data.</text>
</comment>
<sequence length="260" mass="27530">MSLIERLVPPVLCLHLAPQRLGWALRRGGRAVPGSAARLAVDNPDGHWQVTLEALDAWLHRPDRPGAGQPLEISLASRWCQMALAPWSEALLAEPGAGHYLRSQLAALYGEGARAWDIGSDDAPYGQPRLVCGVDAALPQALRQLAAGHGHRCDAIEPVLTLAWRAIAATRPQAFAVAEAGRLVLAAVSGGRIVALQAQASGADWRAELARAWLRWRLRAPELGAVERVAVIDLSGAPAGELAAPFAPVAAGLLEQSAWA</sequence>
<evidence type="ECO:0000313" key="1">
    <source>
        <dbReference type="EMBL" id="MDC8758645.1"/>
    </source>
</evidence>
<keyword evidence="2" id="KW-1185">Reference proteome</keyword>
<proteinExistence type="predicted"/>
<evidence type="ECO:0000313" key="2">
    <source>
        <dbReference type="Proteomes" id="UP001221208"/>
    </source>
</evidence>